<sequence length="197" mass="21152">MARGVGGVASLSFKISSTQVGDPTNSSPPVPAAAVEGREIYSAIRMAEESADLKAASEAAVAKFQLERVLNQGMFSCVHLSRAEDRAVSWTAALSVTVYMTTKLTICTVDQAGRRTSMVGTVDGQPALLVVEQQGVNSGGKTLSYHATSILRTLGYLWGFEPYNPRVKNAPSFDHLIGTELRTDTPEKFPTVSHFRS</sequence>
<name>A0ACC1QXP7_9HYPO</name>
<evidence type="ECO:0000313" key="2">
    <source>
        <dbReference type="Proteomes" id="UP001148737"/>
    </source>
</evidence>
<reference evidence="1" key="1">
    <citation type="submission" date="2022-07" db="EMBL/GenBank/DDBJ databases">
        <title>Genome Sequence of Lecanicillium saksenae.</title>
        <authorList>
            <person name="Buettner E."/>
        </authorList>
    </citation>
    <scope>NUCLEOTIDE SEQUENCE</scope>
    <source>
        <strain evidence="1">VT-O1</strain>
    </source>
</reference>
<gene>
    <name evidence="1" type="ORF">NLG97_g4241</name>
</gene>
<accession>A0ACC1QXP7</accession>
<protein>
    <submittedName>
        <fullName evidence="1">Uncharacterized protein</fullName>
    </submittedName>
</protein>
<dbReference type="EMBL" id="JANAKD010000404">
    <property type="protein sequence ID" value="KAJ3494185.1"/>
    <property type="molecule type" value="Genomic_DNA"/>
</dbReference>
<proteinExistence type="predicted"/>
<organism evidence="1 2">
    <name type="scientific">Lecanicillium saksenae</name>
    <dbReference type="NCBI Taxonomy" id="468837"/>
    <lineage>
        <taxon>Eukaryota</taxon>
        <taxon>Fungi</taxon>
        <taxon>Dikarya</taxon>
        <taxon>Ascomycota</taxon>
        <taxon>Pezizomycotina</taxon>
        <taxon>Sordariomycetes</taxon>
        <taxon>Hypocreomycetidae</taxon>
        <taxon>Hypocreales</taxon>
        <taxon>Cordycipitaceae</taxon>
        <taxon>Lecanicillium</taxon>
    </lineage>
</organism>
<keyword evidence="2" id="KW-1185">Reference proteome</keyword>
<evidence type="ECO:0000313" key="1">
    <source>
        <dbReference type="EMBL" id="KAJ3494185.1"/>
    </source>
</evidence>
<comment type="caution">
    <text evidence="1">The sequence shown here is derived from an EMBL/GenBank/DDBJ whole genome shotgun (WGS) entry which is preliminary data.</text>
</comment>
<dbReference type="Proteomes" id="UP001148737">
    <property type="component" value="Unassembled WGS sequence"/>
</dbReference>